<feature type="transmembrane region" description="Helical" evidence="1">
    <location>
        <begin position="21"/>
        <end position="42"/>
    </location>
</feature>
<dbReference type="PANTHER" id="PTHR46320:SF1">
    <property type="entry name" value="GLYCEROPHOSPHODIESTER PHOSPHODIESTERASE 1"/>
    <property type="match status" value="1"/>
</dbReference>
<dbReference type="PANTHER" id="PTHR46320">
    <property type="entry name" value="GLYCEROPHOSPHODIESTER PHOSPHODIESTERASE 1"/>
    <property type="match status" value="1"/>
</dbReference>
<evidence type="ECO:0000313" key="3">
    <source>
        <dbReference type="EMBL" id="KRT84830.1"/>
    </source>
</evidence>
<evidence type="ECO:0000313" key="4">
    <source>
        <dbReference type="Proteomes" id="UP000051574"/>
    </source>
</evidence>
<dbReference type="SUPFAM" id="SSF51695">
    <property type="entry name" value="PLC-like phosphodiesterases"/>
    <property type="match status" value="1"/>
</dbReference>
<gene>
    <name evidence="3" type="ORF">AMK59_1171</name>
</gene>
<protein>
    <recommendedName>
        <fullName evidence="2">GP-PDE domain-containing protein</fullName>
    </recommendedName>
</protein>
<dbReference type="GO" id="GO:0070291">
    <property type="term" value="P:N-acylethanolamine metabolic process"/>
    <property type="evidence" value="ECO:0007669"/>
    <property type="project" value="TreeGrafter"/>
</dbReference>
<keyword evidence="4" id="KW-1185">Reference proteome</keyword>
<dbReference type="GO" id="GO:0006644">
    <property type="term" value="P:phospholipid metabolic process"/>
    <property type="evidence" value="ECO:0007669"/>
    <property type="project" value="TreeGrafter"/>
</dbReference>
<proteinExistence type="predicted"/>
<feature type="non-terminal residue" evidence="3">
    <location>
        <position position="1"/>
    </location>
</feature>
<keyword evidence="1" id="KW-0472">Membrane</keyword>
<dbReference type="PROSITE" id="PS51704">
    <property type="entry name" value="GP_PDE"/>
    <property type="match status" value="1"/>
</dbReference>
<dbReference type="Pfam" id="PF03009">
    <property type="entry name" value="GDPD"/>
    <property type="match status" value="1"/>
</dbReference>
<dbReference type="Proteomes" id="UP000051574">
    <property type="component" value="Unassembled WGS sequence"/>
</dbReference>
<dbReference type="EMBL" id="LJIG01002110">
    <property type="protein sequence ID" value="KRT84830.1"/>
    <property type="molecule type" value="Genomic_DNA"/>
</dbReference>
<reference evidence="3 4" key="1">
    <citation type="submission" date="2015-09" db="EMBL/GenBank/DDBJ databases">
        <title>Draft genome of the scarab beetle Oryctes borbonicus.</title>
        <authorList>
            <person name="Meyer J.M."/>
            <person name="Markov G.V."/>
            <person name="Baskaran P."/>
            <person name="Herrmann M."/>
            <person name="Sommer R.J."/>
            <person name="Roedelsperger C."/>
        </authorList>
    </citation>
    <scope>NUCLEOTIDE SEQUENCE [LARGE SCALE GENOMIC DNA]</scope>
    <source>
        <strain evidence="3">OB123</strain>
        <tissue evidence="3">Whole animal</tissue>
    </source>
</reference>
<keyword evidence="1" id="KW-1133">Transmembrane helix</keyword>
<name>A0A0T6BC52_9SCAR</name>
<dbReference type="InterPro" id="IPR017946">
    <property type="entry name" value="PLC-like_Pdiesterase_TIM-brl"/>
</dbReference>
<keyword evidence="1" id="KW-0812">Transmembrane</keyword>
<evidence type="ECO:0000256" key="1">
    <source>
        <dbReference type="SAM" id="Phobius"/>
    </source>
</evidence>
<evidence type="ECO:0000259" key="2">
    <source>
        <dbReference type="PROSITE" id="PS51704"/>
    </source>
</evidence>
<dbReference type="OrthoDB" id="197419at2759"/>
<dbReference type="GO" id="GO:0006580">
    <property type="term" value="P:ethanolamine metabolic process"/>
    <property type="evidence" value="ECO:0007669"/>
    <property type="project" value="TreeGrafter"/>
</dbReference>
<comment type="caution">
    <text evidence="3">The sequence shown here is derived from an EMBL/GenBank/DDBJ whole genome shotgun (WGS) entry which is preliminary data.</text>
</comment>
<organism evidence="3 4">
    <name type="scientific">Oryctes borbonicus</name>
    <dbReference type="NCBI Taxonomy" id="1629725"/>
    <lineage>
        <taxon>Eukaryota</taxon>
        <taxon>Metazoa</taxon>
        <taxon>Ecdysozoa</taxon>
        <taxon>Arthropoda</taxon>
        <taxon>Hexapoda</taxon>
        <taxon>Insecta</taxon>
        <taxon>Pterygota</taxon>
        <taxon>Neoptera</taxon>
        <taxon>Endopterygota</taxon>
        <taxon>Coleoptera</taxon>
        <taxon>Polyphaga</taxon>
        <taxon>Scarabaeiformia</taxon>
        <taxon>Scarabaeidae</taxon>
        <taxon>Dynastinae</taxon>
        <taxon>Oryctes</taxon>
    </lineage>
</organism>
<dbReference type="GO" id="GO:0005886">
    <property type="term" value="C:plasma membrane"/>
    <property type="evidence" value="ECO:0007669"/>
    <property type="project" value="TreeGrafter"/>
</dbReference>
<sequence length="348" mass="39799">KINSLTANKQISEFLRKNRGIFEYILEGVIVVLLFAASLQFLRVPTPAKEIVEAIIGNDPVLEDPSSSNENNVIKTIAHRGAGLDAPENSLVAFKTCKEKGVNFVEFDVTLTKDGVPVIFHDDTLERLTDHCDFIRDKTYDELKNIDISVKHPFSDRYQGTFIPTLDETVNQLLNSGQNMFIDVKDNNMQMVNVILDIYEKYPALYLRAVTTSFFPNIIYLIRRRNPKIVCSLAWRPYAFTRVSYSYPAGKGPRRSNVFYKHILYALCDILHDFLLTKITYYLMGISFILLHKDAICGRTVQDWREKGVRVIAWTVNHPVEKQHFARVLKITYMTDTLTGESASRSGC</sequence>
<dbReference type="InterPro" id="IPR030395">
    <property type="entry name" value="GP_PDE_dom"/>
</dbReference>
<accession>A0A0T6BC52</accession>
<feature type="domain" description="GP-PDE" evidence="2">
    <location>
        <begin position="74"/>
        <end position="345"/>
    </location>
</feature>
<dbReference type="Gene3D" id="3.20.20.190">
    <property type="entry name" value="Phosphatidylinositol (PI) phosphodiesterase"/>
    <property type="match status" value="1"/>
</dbReference>
<dbReference type="CDD" id="cd08573">
    <property type="entry name" value="GDPD_GDE1"/>
    <property type="match status" value="1"/>
</dbReference>
<dbReference type="AlphaFoldDB" id="A0A0T6BC52"/>
<dbReference type="GO" id="GO:0008889">
    <property type="term" value="F:glycerophosphodiester phosphodiesterase activity"/>
    <property type="evidence" value="ECO:0007669"/>
    <property type="project" value="TreeGrafter"/>
</dbReference>